<dbReference type="Proteomes" id="UP000199452">
    <property type="component" value="Unassembled WGS sequence"/>
</dbReference>
<reference evidence="2 3" key="1">
    <citation type="submission" date="2016-09" db="EMBL/GenBank/DDBJ databases">
        <authorList>
            <person name="Capua I."/>
            <person name="De Benedictis P."/>
            <person name="Joannis T."/>
            <person name="Lombin L.H."/>
            <person name="Cattoli G."/>
        </authorList>
    </citation>
    <scope>NUCLEOTIDE SEQUENCE [LARGE SCALE GENOMIC DNA]</scope>
    <source>
        <strain evidence="2 3">A7P-90m</strain>
    </source>
</reference>
<dbReference type="InterPro" id="IPR025202">
    <property type="entry name" value="PLD-like_dom"/>
</dbReference>
<dbReference type="CDD" id="cd09110">
    <property type="entry name" value="PLDc_CLS_1"/>
    <property type="match status" value="1"/>
</dbReference>
<dbReference type="EMBL" id="FMYP01000019">
    <property type="protein sequence ID" value="SDC14920.1"/>
    <property type="molecule type" value="Genomic_DNA"/>
</dbReference>
<feature type="domain" description="PLD phosphodiesterase" evidence="1">
    <location>
        <begin position="290"/>
        <end position="317"/>
    </location>
</feature>
<evidence type="ECO:0000259" key="1">
    <source>
        <dbReference type="PROSITE" id="PS50035"/>
    </source>
</evidence>
<dbReference type="GO" id="GO:0030572">
    <property type="term" value="F:phosphatidyltransferase activity"/>
    <property type="evidence" value="ECO:0007669"/>
    <property type="project" value="UniProtKB-ARBA"/>
</dbReference>
<dbReference type="PANTHER" id="PTHR21248">
    <property type="entry name" value="CARDIOLIPIN SYNTHASE"/>
    <property type="match status" value="1"/>
</dbReference>
<protein>
    <submittedName>
        <fullName evidence="2">Cardiolipin synthase</fullName>
    </submittedName>
</protein>
<organism evidence="2 3">
    <name type="scientific">Williamwhitmania taraxaci</name>
    <dbReference type="NCBI Taxonomy" id="1640674"/>
    <lineage>
        <taxon>Bacteria</taxon>
        <taxon>Pseudomonadati</taxon>
        <taxon>Bacteroidota</taxon>
        <taxon>Bacteroidia</taxon>
        <taxon>Bacteroidales</taxon>
        <taxon>Williamwhitmaniaceae</taxon>
        <taxon>Williamwhitmania</taxon>
    </lineage>
</organism>
<dbReference type="PANTHER" id="PTHR21248:SF22">
    <property type="entry name" value="PHOSPHOLIPASE D"/>
    <property type="match status" value="1"/>
</dbReference>
<dbReference type="SUPFAM" id="SSF56024">
    <property type="entry name" value="Phospholipase D/nuclease"/>
    <property type="match status" value="2"/>
</dbReference>
<feature type="domain" description="PLD phosphodiesterase" evidence="1">
    <location>
        <begin position="113"/>
        <end position="140"/>
    </location>
</feature>
<dbReference type="PROSITE" id="PS50035">
    <property type="entry name" value="PLD"/>
    <property type="match status" value="2"/>
</dbReference>
<proteinExistence type="predicted"/>
<keyword evidence="3" id="KW-1185">Reference proteome</keyword>
<dbReference type="SMART" id="SM00155">
    <property type="entry name" value="PLDc"/>
    <property type="match status" value="2"/>
</dbReference>
<gene>
    <name evidence="2" type="ORF">SAMN05216323_10196</name>
</gene>
<dbReference type="Pfam" id="PF13091">
    <property type="entry name" value="PLDc_2"/>
    <property type="match status" value="2"/>
</dbReference>
<evidence type="ECO:0000313" key="2">
    <source>
        <dbReference type="EMBL" id="SDC14920.1"/>
    </source>
</evidence>
<name>A0A1G6J873_9BACT</name>
<dbReference type="RefSeq" id="WP_092437231.1">
    <property type="nucleotide sequence ID" value="NZ_FMYP01000019.1"/>
</dbReference>
<dbReference type="AlphaFoldDB" id="A0A1G6J873"/>
<sequence length="391" mass="45148">MLFLGKRVLSGYTSGNTVELLRSGSPFFDAMERSIDAAVEYIHFQTYIVVEDETGIRIVNALVRAVQRGVRVYMVLDAFGSNSFSRRSILRVINAGILFRKFAPVFTSKGFQVSLRLHHKVLLVDGSTAIVGGINIANKYLGSPGRKEWLDFAILVKGPVCVPILNITKKVWNKQFISPKERSRERIPNPRSYDPGVMVRMVQNNWFRRKIEVLMSYRRAIQMAKERVVVVASYFLPGRKDRKLLKNARLRGVEISIILPGISDVPMFKRATNFLYGFILRNNIKIYEYLPSNIHAKVATVDGVWSTIGSYNFNHLSDYGSIELNLNILDSTFTLEFEKLLQEIILTDCRQITFEDYLRRRTLLSRLADWFAYQLIRVMFRLMFYLTRKSE</sequence>
<accession>A0A1G6J873</accession>
<evidence type="ECO:0000313" key="3">
    <source>
        <dbReference type="Proteomes" id="UP000199452"/>
    </source>
</evidence>
<dbReference type="GO" id="GO:0032049">
    <property type="term" value="P:cardiolipin biosynthetic process"/>
    <property type="evidence" value="ECO:0007669"/>
    <property type="project" value="UniProtKB-ARBA"/>
</dbReference>
<dbReference type="STRING" id="1640674.SAMN05216323_10196"/>
<dbReference type="Gene3D" id="3.30.870.10">
    <property type="entry name" value="Endonuclease Chain A"/>
    <property type="match status" value="2"/>
</dbReference>
<dbReference type="InterPro" id="IPR001736">
    <property type="entry name" value="PLipase_D/transphosphatidylase"/>
</dbReference>
<dbReference type="OrthoDB" id="9762009at2"/>